<proteinExistence type="evidence at transcript level"/>
<feature type="non-terminal residue" evidence="2">
    <location>
        <position position="297"/>
    </location>
</feature>
<evidence type="ECO:0000313" key="2">
    <source>
        <dbReference type="EMBL" id="AGM32710.1"/>
    </source>
</evidence>
<protein>
    <submittedName>
        <fullName evidence="2">Uncharacterized protein</fullName>
    </submittedName>
</protein>
<dbReference type="EMBL" id="KC740886">
    <property type="protein sequence ID" value="AGM32710.1"/>
    <property type="molecule type" value="mRNA"/>
</dbReference>
<dbReference type="AlphaFoldDB" id="R4UNG7"/>
<reference evidence="2" key="1">
    <citation type="submission" date="2013-03" db="EMBL/GenBank/DDBJ databases">
        <title>Immune-Related transcriptome of Coptotermes formosanus Shiraki workers: the defense mechanism.</title>
        <authorList>
            <person name="Hussain A."/>
            <person name="Li Y.F."/>
            <person name="Wen S.Y."/>
        </authorList>
    </citation>
    <scope>NUCLEOTIDE SEQUENCE</scope>
</reference>
<feature type="transmembrane region" description="Helical" evidence="1">
    <location>
        <begin position="37"/>
        <end position="55"/>
    </location>
</feature>
<sequence length="297" mass="34727">MGENRRCPIWYMYWQRQRMLDMVTTKKAVDRISIGSVFRYITVLLGVGILLWFMVQTSIEIHSMDSYPNRTLSQRVPPKPSMSGWLEIINTRWPPLKIAIIEAPNRFAKDLYSWKVNHEKHDPTDYHSTHFRYVADIELLAQLRKYQFRTSEADADTFYPAIYPSFIGANRNKAALGDWLGTHPRWLLRNGRDWVSTNIVYIDWYWWNSLPYRGGSSHSPLWLMIGTGGYDWQMSGDWNRLALFVIPFVTYFPQTHVDENARNWTAFIAHMHSGGSDPKAVVRRQIEKCLKGVPGAH</sequence>
<name>R4UNG7_COPFO</name>
<accession>R4UNG7</accession>
<keyword evidence="1" id="KW-0812">Transmembrane</keyword>
<evidence type="ECO:0000256" key="1">
    <source>
        <dbReference type="SAM" id="Phobius"/>
    </source>
</evidence>
<keyword evidence="1" id="KW-0472">Membrane</keyword>
<keyword evidence="1" id="KW-1133">Transmembrane helix</keyword>
<organism evidence="2">
    <name type="scientific">Coptotermes formosanus</name>
    <name type="common">Formosan subterranean termite</name>
    <dbReference type="NCBI Taxonomy" id="36987"/>
    <lineage>
        <taxon>Eukaryota</taxon>
        <taxon>Metazoa</taxon>
        <taxon>Ecdysozoa</taxon>
        <taxon>Arthropoda</taxon>
        <taxon>Hexapoda</taxon>
        <taxon>Insecta</taxon>
        <taxon>Pterygota</taxon>
        <taxon>Neoptera</taxon>
        <taxon>Polyneoptera</taxon>
        <taxon>Dictyoptera</taxon>
        <taxon>Blattodea</taxon>
        <taxon>Blattoidea</taxon>
        <taxon>Termitoidae</taxon>
        <taxon>Rhinotermitidae</taxon>
        <taxon>Coptotermes</taxon>
    </lineage>
</organism>